<evidence type="ECO:0000256" key="1">
    <source>
        <dbReference type="ARBA" id="ARBA00023015"/>
    </source>
</evidence>
<dbReference type="InterPro" id="IPR036388">
    <property type="entry name" value="WH-like_DNA-bd_sf"/>
</dbReference>
<dbReference type="PANTHER" id="PTHR43132">
    <property type="entry name" value="ARSENICAL RESISTANCE OPERON REPRESSOR ARSR-RELATED"/>
    <property type="match status" value="1"/>
</dbReference>
<name>A0A643FF23_IDEDE</name>
<dbReference type="EMBL" id="VZPB01000023">
    <property type="protein sequence ID" value="KAB0581803.1"/>
    <property type="molecule type" value="Genomic_DNA"/>
</dbReference>
<dbReference type="GO" id="GO:0003700">
    <property type="term" value="F:DNA-binding transcription factor activity"/>
    <property type="evidence" value="ECO:0007669"/>
    <property type="project" value="InterPro"/>
</dbReference>
<keyword evidence="6" id="KW-1185">Reference proteome</keyword>
<feature type="domain" description="HTH arsR-type" evidence="4">
    <location>
        <begin position="15"/>
        <end position="109"/>
    </location>
</feature>
<accession>A0A643FF23</accession>
<dbReference type="InterPro" id="IPR011991">
    <property type="entry name" value="ArsR-like_HTH"/>
</dbReference>
<dbReference type="Proteomes" id="UP000430120">
    <property type="component" value="Unassembled WGS sequence"/>
</dbReference>
<dbReference type="PANTHER" id="PTHR43132:SF2">
    <property type="entry name" value="ARSENICAL RESISTANCE OPERON REPRESSOR ARSR-RELATED"/>
    <property type="match status" value="1"/>
</dbReference>
<evidence type="ECO:0000259" key="4">
    <source>
        <dbReference type="PROSITE" id="PS50987"/>
    </source>
</evidence>
<reference evidence="5 6" key="1">
    <citation type="submission" date="2019-09" db="EMBL/GenBank/DDBJ databases">
        <title>Draft genome sequences of 48 bacterial type strains from the CCUG.</title>
        <authorList>
            <person name="Tunovic T."/>
            <person name="Pineiro-Iglesias B."/>
            <person name="Unosson C."/>
            <person name="Inganas E."/>
            <person name="Ohlen M."/>
            <person name="Cardew S."/>
            <person name="Jensie-Markopoulos S."/>
            <person name="Salva-Serra F."/>
            <person name="Jaen-Luchoro D."/>
            <person name="Karlsson R."/>
            <person name="Svensson-Stadler L."/>
            <person name="Chun J."/>
            <person name="Moore E."/>
        </authorList>
    </citation>
    <scope>NUCLEOTIDE SEQUENCE [LARGE SCALE GENOMIC DNA]</scope>
    <source>
        <strain evidence="5 6">CCUG 30977</strain>
    </source>
</reference>
<evidence type="ECO:0000256" key="2">
    <source>
        <dbReference type="ARBA" id="ARBA00023125"/>
    </source>
</evidence>
<keyword evidence="3" id="KW-0804">Transcription</keyword>
<dbReference type="CDD" id="cd00090">
    <property type="entry name" value="HTH_ARSR"/>
    <property type="match status" value="1"/>
</dbReference>
<dbReference type="OrthoDB" id="5296924at2"/>
<gene>
    <name evidence="5" type="ORF">F7Q92_11155</name>
</gene>
<dbReference type="PRINTS" id="PR00778">
    <property type="entry name" value="HTHARSR"/>
</dbReference>
<evidence type="ECO:0000313" key="6">
    <source>
        <dbReference type="Proteomes" id="UP000430120"/>
    </source>
</evidence>
<dbReference type="InterPro" id="IPR001845">
    <property type="entry name" value="HTH_ArsR_DNA-bd_dom"/>
</dbReference>
<dbReference type="SMART" id="SM00418">
    <property type="entry name" value="HTH_ARSR"/>
    <property type="match status" value="1"/>
</dbReference>
<keyword evidence="1" id="KW-0805">Transcription regulation</keyword>
<evidence type="ECO:0000256" key="3">
    <source>
        <dbReference type="ARBA" id="ARBA00023163"/>
    </source>
</evidence>
<dbReference type="InterPro" id="IPR051011">
    <property type="entry name" value="Metal_resp_trans_reg"/>
</dbReference>
<dbReference type="NCBIfam" id="NF033788">
    <property type="entry name" value="HTH_metalloreg"/>
    <property type="match status" value="1"/>
</dbReference>
<dbReference type="InterPro" id="IPR036390">
    <property type="entry name" value="WH_DNA-bd_sf"/>
</dbReference>
<organism evidence="5 6">
    <name type="scientific">Ideonella dechloratans</name>
    <dbReference type="NCBI Taxonomy" id="36863"/>
    <lineage>
        <taxon>Bacteria</taxon>
        <taxon>Pseudomonadati</taxon>
        <taxon>Pseudomonadota</taxon>
        <taxon>Betaproteobacteria</taxon>
        <taxon>Burkholderiales</taxon>
        <taxon>Sphaerotilaceae</taxon>
        <taxon>Ideonella</taxon>
    </lineage>
</organism>
<dbReference type="Gene3D" id="1.10.10.10">
    <property type="entry name" value="Winged helix-like DNA-binding domain superfamily/Winged helix DNA-binding domain"/>
    <property type="match status" value="1"/>
</dbReference>
<comment type="caution">
    <text evidence="5">The sequence shown here is derived from an EMBL/GenBank/DDBJ whole genome shotgun (WGS) entry which is preliminary data.</text>
</comment>
<dbReference type="GO" id="GO:0003677">
    <property type="term" value="F:DNA binding"/>
    <property type="evidence" value="ECO:0007669"/>
    <property type="project" value="UniProtKB-KW"/>
</dbReference>
<dbReference type="SUPFAM" id="SSF46785">
    <property type="entry name" value="Winged helix' DNA-binding domain"/>
    <property type="match status" value="1"/>
</dbReference>
<keyword evidence="2" id="KW-0238">DNA-binding</keyword>
<dbReference type="Pfam" id="PF01022">
    <property type="entry name" value="HTH_5"/>
    <property type="match status" value="1"/>
</dbReference>
<proteinExistence type="predicted"/>
<dbReference type="PROSITE" id="PS50987">
    <property type="entry name" value="HTH_ARSR_2"/>
    <property type="match status" value="1"/>
</dbReference>
<dbReference type="RefSeq" id="WP_151124215.1">
    <property type="nucleotide sequence ID" value="NZ_CP088081.1"/>
</dbReference>
<dbReference type="AlphaFoldDB" id="A0A643FF23"/>
<sequence>MEDSMPEVKVAETNDQDRVFENAAELFGLLSTPVRLRIISAVCNGERNVSELLTEINTTQPNMSQHLSTLYRAGVLGRRREGTQVFYRLQSERVAQLCRAVCTQIAIELDDGAAELPSEDQLLRGRRG</sequence>
<protein>
    <submittedName>
        <fullName evidence="5">Helix-turn-helix transcriptional regulator</fullName>
    </submittedName>
</protein>
<evidence type="ECO:0000313" key="5">
    <source>
        <dbReference type="EMBL" id="KAB0581803.1"/>
    </source>
</evidence>